<dbReference type="Pfam" id="PF14016">
    <property type="entry name" value="DUF4232"/>
    <property type="match status" value="1"/>
</dbReference>
<keyword evidence="5" id="KW-1185">Reference proteome</keyword>
<proteinExistence type="predicted"/>
<feature type="domain" description="DUF4232" evidence="3">
    <location>
        <begin position="69"/>
        <end position="200"/>
    </location>
</feature>
<reference evidence="4" key="1">
    <citation type="submission" date="2022-11" db="EMBL/GenBank/DDBJ databases">
        <authorList>
            <person name="Somphong A."/>
            <person name="Phongsopitanun W."/>
        </authorList>
    </citation>
    <scope>NUCLEOTIDE SEQUENCE</scope>
    <source>
        <strain evidence="4">Pm04-4</strain>
    </source>
</reference>
<feature type="chain" id="PRO_5047097826" evidence="2">
    <location>
        <begin position="29"/>
        <end position="210"/>
    </location>
</feature>
<dbReference type="Proteomes" id="UP001151002">
    <property type="component" value="Unassembled WGS sequence"/>
</dbReference>
<accession>A0ABT4BB56</accession>
<feature type="signal peptide" evidence="2">
    <location>
        <begin position="1"/>
        <end position="28"/>
    </location>
</feature>
<evidence type="ECO:0000256" key="2">
    <source>
        <dbReference type="SAM" id="SignalP"/>
    </source>
</evidence>
<dbReference type="EMBL" id="JAPNTZ010000016">
    <property type="protein sequence ID" value="MCY1143744.1"/>
    <property type="molecule type" value="Genomic_DNA"/>
</dbReference>
<evidence type="ECO:0000313" key="5">
    <source>
        <dbReference type="Proteomes" id="UP001151002"/>
    </source>
</evidence>
<protein>
    <submittedName>
        <fullName evidence="4">DUF4232 domain-containing protein</fullName>
    </submittedName>
</protein>
<sequence>MRNASRPLLLTAAAVGLAIAAAACGSTATDPSSAGPAPSVTSTSAPSASPTSTTSAPDSGSSGDASPRCHTGDLKVSDKPDAGGGAAGHHGELLVFENTAGHACSLQGYPGVSFVTGDSGKQVGSAFTRSHADTASVTLPPGDRAYATILLADPGNVGEADCKPVHVRGYRVYPPDETAAVFVSKPQTACATSGKAVGQVQPIAAHESDQ</sequence>
<name>A0ABT4BB56_9ACTN</name>
<feature type="compositionally biased region" description="Low complexity" evidence="1">
    <location>
        <begin position="31"/>
        <end position="66"/>
    </location>
</feature>
<feature type="compositionally biased region" description="Basic and acidic residues" evidence="1">
    <location>
        <begin position="70"/>
        <end position="81"/>
    </location>
</feature>
<feature type="region of interest" description="Disordered" evidence="1">
    <location>
        <begin position="26"/>
        <end position="86"/>
    </location>
</feature>
<keyword evidence="2" id="KW-0732">Signal</keyword>
<evidence type="ECO:0000313" key="4">
    <source>
        <dbReference type="EMBL" id="MCY1143744.1"/>
    </source>
</evidence>
<dbReference type="InterPro" id="IPR025326">
    <property type="entry name" value="DUF4232"/>
</dbReference>
<dbReference type="RefSeq" id="WP_267568272.1">
    <property type="nucleotide sequence ID" value="NZ_JAPNTZ010000016.1"/>
</dbReference>
<dbReference type="PROSITE" id="PS51257">
    <property type="entry name" value="PROKAR_LIPOPROTEIN"/>
    <property type="match status" value="1"/>
</dbReference>
<evidence type="ECO:0000256" key="1">
    <source>
        <dbReference type="SAM" id="MobiDB-lite"/>
    </source>
</evidence>
<organism evidence="4 5">
    <name type="scientific">Paractinoplanes pyxinae</name>
    <dbReference type="NCBI Taxonomy" id="2997416"/>
    <lineage>
        <taxon>Bacteria</taxon>
        <taxon>Bacillati</taxon>
        <taxon>Actinomycetota</taxon>
        <taxon>Actinomycetes</taxon>
        <taxon>Micromonosporales</taxon>
        <taxon>Micromonosporaceae</taxon>
        <taxon>Paractinoplanes</taxon>
    </lineage>
</organism>
<evidence type="ECO:0000259" key="3">
    <source>
        <dbReference type="Pfam" id="PF14016"/>
    </source>
</evidence>
<gene>
    <name evidence="4" type="ORF">OWR29_37575</name>
</gene>
<comment type="caution">
    <text evidence="4">The sequence shown here is derived from an EMBL/GenBank/DDBJ whole genome shotgun (WGS) entry which is preliminary data.</text>
</comment>